<keyword evidence="1" id="KW-0812">Transmembrane</keyword>
<keyword evidence="1" id="KW-1133">Transmembrane helix</keyword>
<sequence>MRTTIAPAGQRTEIYKIRQGSIPMHFDFTVEPVEDGAKLSGVLEVTSSAWIIPQAPQRLPLQARHQVKRGMFNTFFTLAVIPDVEVRVAPVRDDEGGGSGKIFVLVLGLLIGLILAMAIGMFFLGGR</sequence>
<accession>A0A5R8K8Z4</accession>
<feature type="transmembrane region" description="Helical" evidence="1">
    <location>
        <begin position="102"/>
        <end position="124"/>
    </location>
</feature>
<dbReference type="RefSeq" id="WP_138088220.1">
    <property type="nucleotide sequence ID" value="NZ_VAUV01000019.1"/>
</dbReference>
<organism evidence="2 3">
    <name type="scientific">Phragmitibacter flavus</name>
    <dbReference type="NCBI Taxonomy" id="2576071"/>
    <lineage>
        <taxon>Bacteria</taxon>
        <taxon>Pseudomonadati</taxon>
        <taxon>Verrucomicrobiota</taxon>
        <taxon>Verrucomicrobiia</taxon>
        <taxon>Verrucomicrobiales</taxon>
        <taxon>Verrucomicrobiaceae</taxon>
        <taxon>Phragmitibacter</taxon>
    </lineage>
</organism>
<dbReference type="Proteomes" id="UP000306196">
    <property type="component" value="Unassembled WGS sequence"/>
</dbReference>
<dbReference type="AlphaFoldDB" id="A0A5R8K8Z4"/>
<gene>
    <name evidence="2" type="ORF">FEM03_20720</name>
</gene>
<protein>
    <submittedName>
        <fullName evidence="2">Uncharacterized protein</fullName>
    </submittedName>
</protein>
<name>A0A5R8K8Z4_9BACT</name>
<dbReference type="EMBL" id="VAUV01000019">
    <property type="protein sequence ID" value="TLD68760.1"/>
    <property type="molecule type" value="Genomic_DNA"/>
</dbReference>
<keyword evidence="3" id="KW-1185">Reference proteome</keyword>
<evidence type="ECO:0000256" key="1">
    <source>
        <dbReference type="SAM" id="Phobius"/>
    </source>
</evidence>
<proteinExistence type="predicted"/>
<dbReference type="OrthoDB" id="9953461at2"/>
<evidence type="ECO:0000313" key="3">
    <source>
        <dbReference type="Proteomes" id="UP000306196"/>
    </source>
</evidence>
<comment type="caution">
    <text evidence="2">The sequence shown here is derived from an EMBL/GenBank/DDBJ whole genome shotgun (WGS) entry which is preliminary data.</text>
</comment>
<keyword evidence="1" id="KW-0472">Membrane</keyword>
<reference evidence="2 3" key="1">
    <citation type="submission" date="2019-05" db="EMBL/GenBank/DDBJ databases">
        <title>Verrucobacter flavum gen. nov., sp. nov. a new member of the family Verrucomicrobiaceae.</title>
        <authorList>
            <person name="Szuroczki S."/>
            <person name="Abbaszade G."/>
            <person name="Szabo A."/>
            <person name="Felfoldi T."/>
            <person name="Schumann P."/>
            <person name="Boka K."/>
            <person name="Keki Z."/>
            <person name="Toumi M."/>
            <person name="Toth E."/>
        </authorList>
    </citation>
    <scope>NUCLEOTIDE SEQUENCE [LARGE SCALE GENOMIC DNA]</scope>
    <source>
        <strain evidence="2 3">MG-N-17</strain>
    </source>
</reference>
<evidence type="ECO:0000313" key="2">
    <source>
        <dbReference type="EMBL" id="TLD68760.1"/>
    </source>
</evidence>